<sequence>MNNIFECRLLLVDDEPELRKMLKDILQKEGFQKILTASDCKQAMELFQTAKPDGVILDVSLPDGDGFSLMRDFRSISPAPVLFLSARDEDENRLLGLGLGADDYITKPFLPRELLLRLKGVLNRTYFPVSVRQIEKPVFRLGETEVNLNSATVNHKGKLMTLTAKEFVLIEKLYENRDSIVTGDSLCRAAWGDDLYGYENTLMVHIRRLREKIEPEPSSPCYLLTVRGLGYKLIGVSKV</sequence>
<name>A0ABZ3EVC9_9FIRM</name>
<dbReference type="Gene3D" id="6.10.250.690">
    <property type="match status" value="1"/>
</dbReference>
<keyword evidence="3 7" id="KW-0238">DNA-binding</keyword>
<dbReference type="PROSITE" id="PS50110">
    <property type="entry name" value="RESPONSE_REGULATORY"/>
    <property type="match status" value="1"/>
</dbReference>
<dbReference type="Proteomes" id="UP001451571">
    <property type="component" value="Chromosome"/>
</dbReference>
<dbReference type="Pfam" id="PF00486">
    <property type="entry name" value="Trans_reg_C"/>
    <property type="match status" value="1"/>
</dbReference>
<proteinExistence type="predicted"/>
<dbReference type="PANTHER" id="PTHR48111">
    <property type="entry name" value="REGULATOR OF RPOS"/>
    <property type="match status" value="1"/>
</dbReference>
<evidence type="ECO:0000259" key="9">
    <source>
        <dbReference type="PROSITE" id="PS51755"/>
    </source>
</evidence>
<organism evidence="10 11">
    <name type="scientific">Kineothrix sedimenti</name>
    <dbReference type="NCBI Taxonomy" id="3123317"/>
    <lineage>
        <taxon>Bacteria</taxon>
        <taxon>Bacillati</taxon>
        <taxon>Bacillota</taxon>
        <taxon>Clostridia</taxon>
        <taxon>Lachnospirales</taxon>
        <taxon>Lachnospiraceae</taxon>
        <taxon>Kineothrix</taxon>
    </lineage>
</organism>
<dbReference type="Gene3D" id="3.40.50.2300">
    <property type="match status" value="1"/>
</dbReference>
<evidence type="ECO:0000256" key="4">
    <source>
        <dbReference type="ARBA" id="ARBA00023163"/>
    </source>
</evidence>
<dbReference type="PANTHER" id="PTHR48111:SF52">
    <property type="entry name" value="TRANSCRIPTIONAL REGULATORY PROTEIN YVRH"/>
    <property type="match status" value="1"/>
</dbReference>
<evidence type="ECO:0000313" key="11">
    <source>
        <dbReference type="Proteomes" id="UP001451571"/>
    </source>
</evidence>
<feature type="domain" description="OmpR/PhoB-type" evidence="9">
    <location>
        <begin position="136"/>
        <end position="235"/>
    </location>
</feature>
<dbReference type="InterPro" id="IPR001867">
    <property type="entry name" value="OmpR/PhoB-type_DNA-bd"/>
</dbReference>
<dbReference type="InterPro" id="IPR016032">
    <property type="entry name" value="Sig_transdc_resp-reg_C-effctor"/>
</dbReference>
<feature type="DNA-binding region" description="OmpR/PhoB-type" evidence="7">
    <location>
        <begin position="136"/>
        <end position="235"/>
    </location>
</feature>
<gene>
    <name evidence="10" type="ORF">V6984_20110</name>
</gene>
<dbReference type="CDD" id="cd17574">
    <property type="entry name" value="REC_OmpR"/>
    <property type="match status" value="1"/>
</dbReference>
<evidence type="ECO:0000259" key="8">
    <source>
        <dbReference type="PROSITE" id="PS50110"/>
    </source>
</evidence>
<evidence type="ECO:0000256" key="6">
    <source>
        <dbReference type="PROSITE-ProRule" id="PRU00169"/>
    </source>
</evidence>
<keyword evidence="2" id="KW-0805">Transcription regulation</keyword>
<evidence type="ECO:0000256" key="2">
    <source>
        <dbReference type="ARBA" id="ARBA00023015"/>
    </source>
</evidence>
<dbReference type="SMART" id="SM00862">
    <property type="entry name" value="Trans_reg_C"/>
    <property type="match status" value="1"/>
</dbReference>
<evidence type="ECO:0000256" key="7">
    <source>
        <dbReference type="PROSITE-ProRule" id="PRU01091"/>
    </source>
</evidence>
<evidence type="ECO:0000313" key="10">
    <source>
        <dbReference type="EMBL" id="XAH73780.1"/>
    </source>
</evidence>
<dbReference type="SUPFAM" id="SSF46894">
    <property type="entry name" value="C-terminal effector domain of the bipartite response regulators"/>
    <property type="match status" value="1"/>
</dbReference>
<evidence type="ECO:0000256" key="1">
    <source>
        <dbReference type="ARBA" id="ARBA00018672"/>
    </source>
</evidence>
<reference evidence="10 11" key="1">
    <citation type="submission" date="2024-02" db="EMBL/GenBank/DDBJ databases">
        <title>Bacterial strain from lacustrine sediment.</title>
        <authorList>
            <person name="Petit C."/>
            <person name="Fadhlaoui K."/>
        </authorList>
    </citation>
    <scope>NUCLEOTIDE SEQUENCE [LARGE SCALE GENOMIC DNA]</scope>
    <source>
        <strain evidence="10 11">IPX-CK</strain>
    </source>
</reference>
<keyword evidence="4" id="KW-0804">Transcription</keyword>
<feature type="domain" description="Response regulatory" evidence="8">
    <location>
        <begin position="8"/>
        <end position="122"/>
    </location>
</feature>
<feature type="modified residue" description="4-aspartylphosphate" evidence="6">
    <location>
        <position position="58"/>
    </location>
</feature>
<dbReference type="EMBL" id="CP146256">
    <property type="protein sequence ID" value="XAH73780.1"/>
    <property type="molecule type" value="Genomic_DNA"/>
</dbReference>
<dbReference type="SMART" id="SM00448">
    <property type="entry name" value="REC"/>
    <property type="match status" value="1"/>
</dbReference>
<protein>
    <recommendedName>
        <fullName evidence="1">Stage 0 sporulation protein A homolog</fullName>
    </recommendedName>
</protein>
<keyword evidence="11" id="KW-1185">Reference proteome</keyword>
<dbReference type="InterPro" id="IPR036388">
    <property type="entry name" value="WH-like_DNA-bd_sf"/>
</dbReference>
<dbReference type="SUPFAM" id="SSF52172">
    <property type="entry name" value="CheY-like"/>
    <property type="match status" value="1"/>
</dbReference>
<dbReference type="CDD" id="cd00383">
    <property type="entry name" value="trans_reg_C"/>
    <property type="match status" value="1"/>
</dbReference>
<comment type="function">
    <text evidence="5">May play the central regulatory role in sporulation. It may be an element of the effector pathway responsible for the activation of sporulation genes in response to nutritional stress. Spo0A may act in concert with spo0H (a sigma factor) to control the expression of some genes that are critical to the sporulation process.</text>
</comment>
<dbReference type="Gene3D" id="1.10.10.10">
    <property type="entry name" value="Winged helix-like DNA-binding domain superfamily/Winged helix DNA-binding domain"/>
    <property type="match status" value="1"/>
</dbReference>
<evidence type="ECO:0000256" key="3">
    <source>
        <dbReference type="ARBA" id="ARBA00023125"/>
    </source>
</evidence>
<keyword evidence="6" id="KW-0597">Phosphoprotein</keyword>
<dbReference type="InterPro" id="IPR001789">
    <property type="entry name" value="Sig_transdc_resp-reg_receiver"/>
</dbReference>
<dbReference type="InterPro" id="IPR011006">
    <property type="entry name" value="CheY-like_superfamily"/>
</dbReference>
<dbReference type="InterPro" id="IPR039420">
    <property type="entry name" value="WalR-like"/>
</dbReference>
<evidence type="ECO:0000256" key="5">
    <source>
        <dbReference type="ARBA" id="ARBA00024867"/>
    </source>
</evidence>
<dbReference type="PROSITE" id="PS51755">
    <property type="entry name" value="OMPR_PHOB"/>
    <property type="match status" value="1"/>
</dbReference>
<accession>A0ABZ3EVC9</accession>
<dbReference type="Pfam" id="PF00072">
    <property type="entry name" value="Response_reg"/>
    <property type="match status" value="1"/>
</dbReference>